<dbReference type="InterPro" id="IPR036366">
    <property type="entry name" value="PGBDSf"/>
</dbReference>
<proteinExistence type="predicted"/>
<dbReference type="RefSeq" id="WP_207894714.1">
    <property type="nucleotide sequence ID" value="NZ_SMFU01000007.1"/>
</dbReference>
<organism evidence="3 4">
    <name type="scientific">Marinobacterium mangrovicola</name>
    <dbReference type="NCBI Taxonomy" id="1476959"/>
    <lineage>
        <taxon>Bacteria</taxon>
        <taxon>Pseudomonadati</taxon>
        <taxon>Pseudomonadota</taxon>
        <taxon>Gammaproteobacteria</taxon>
        <taxon>Oceanospirillales</taxon>
        <taxon>Oceanospirillaceae</taxon>
        <taxon>Marinobacterium</taxon>
    </lineage>
</organism>
<protein>
    <submittedName>
        <fullName evidence="3">Putative peptidoglycan binding protein</fullName>
    </submittedName>
</protein>
<evidence type="ECO:0000259" key="2">
    <source>
        <dbReference type="Pfam" id="PF13539"/>
    </source>
</evidence>
<dbReference type="InterPro" id="IPR002477">
    <property type="entry name" value="Peptidoglycan-bd-like"/>
</dbReference>
<name>A0A4R1GN44_9GAMM</name>
<dbReference type="EMBL" id="SMFU01000007">
    <property type="protein sequence ID" value="TCK08600.1"/>
    <property type="molecule type" value="Genomic_DNA"/>
</dbReference>
<dbReference type="Proteomes" id="UP000294546">
    <property type="component" value="Unassembled WGS sequence"/>
</dbReference>
<feature type="domain" description="Peptidase M15C" evidence="2">
    <location>
        <begin position="196"/>
        <end position="261"/>
    </location>
</feature>
<keyword evidence="4" id="KW-1185">Reference proteome</keyword>
<dbReference type="SUPFAM" id="SSF55166">
    <property type="entry name" value="Hedgehog/DD-peptidase"/>
    <property type="match status" value="1"/>
</dbReference>
<comment type="caution">
    <text evidence="3">The sequence shown here is derived from an EMBL/GenBank/DDBJ whole genome shotgun (WGS) entry which is preliminary data.</text>
</comment>
<evidence type="ECO:0000313" key="4">
    <source>
        <dbReference type="Proteomes" id="UP000294546"/>
    </source>
</evidence>
<dbReference type="InterPro" id="IPR009045">
    <property type="entry name" value="Zn_M74/Hedgehog-like"/>
</dbReference>
<dbReference type="AlphaFoldDB" id="A0A4R1GN44"/>
<reference evidence="3 4" key="1">
    <citation type="submission" date="2019-03" db="EMBL/GenBank/DDBJ databases">
        <title>Genomic Encyclopedia of Archaeal and Bacterial Type Strains, Phase II (KMG-II): from individual species to whole genera.</title>
        <authorList>
            <person name="Goeker M."/>
        </authorList>
    </citation>
    <scope>NUCLEOTIDE SEQUENCE [LARGE SCALE GENOMIC DNA]</scope>
    <source>
        <strain evidence="3 4">DSM 27697</strain>
    </source>
</reference>
<dbReference type="Gene3D" id="3.30.1380.10">
    <property type="match status" value="1"/>
</dbReference>
<feature type="domain" description="Peptidoglycan binding-like" evidence="1">
    <location>
        <begin position="14"/>
        <end position="64"/>
    </location>
</feature>
<dbReference type="Gene3D" id="1.10.101.10">
    <property type="entry name" value="PGBD-like superfamily/PGBD"/>
    <property type="match status" value="1"/>
</dbReference>
<dbReference type="SUPFAM" id="SSF47090">
    <property type="entry name" value="PGBD-like"/>
    <property type="match status" value="1"/>
</dbReference>
<dbReference type="InterPro" id="IPR036365">
    <property type="entry name" value="PGBD-like_sf"/>
</dbReference>
<accession>A0A4R1GN44</accession>
<evidence type="ECO:0000259" key="1">
    <source>
        <dbReference type="Pfam" id="PF01471"/>
    </source>
</evidence>
<dbReference type="GO" id="GO:0008233">
    <property type="term" value="F:peptidase activity"/>
    <property type="evidence" value="ECO:0007669"/>
    <property type="project" value="InterPro"/>
</dbReference>
<dbReference type="InterPro" id="IPR039561">
    <property type="entry name" value="Peptidase_M15C"/>
</dbReference>
<sequence length="265" mass="29301">MSIQILRRGSQGRFVEKWQIFLVGLRFLHYAVDGDFGPRTEEATKAFQRSQGLSADGIVGPQTFGKAILEGFDVGFSDPDRGDAEDLLPGNTALKAATASTRARLFGQFDFKPAPTPGNREAIKILGNWEKENIVSVYIPELEGISVFGKRSSGRMRFHRLAQEQLKAMWAAWGDAGVLDNILTYDGSFNARFIRGSRSTLSNHAFGSAFDINARWNPLGAIPMARGREGSVRELVDIANQFGFFWGGHFNGRPDGMHFEVAKLL</sequence>
<dbReference type="Pfam" id="PF13539">
    <property type="entry name" value="Peptidase_M15_4"/>
    <property type="match status" value="1"/>
</dbReference>
<dbReference type="Pfam" id="PF01471">
    <property type="entry name" value="PG_binding_1"/>
    <property type="match status" value="1"/>
</dbReference>
<evidence type="ECO:0000313" key="3">
    <source>
        <dbReference type="EMBL" id="TCK08600.1"/>
    </source>
</evidence>
<gene>
    <name evidence="3" type="ORF">CLV83_0690</name>
</gene>